<dbReference type="SUPFAM" id="SSF46785">
    <property type="entry name" value="Winged helix' DNA-binding domain"/>
    <property type="match status" value="1"/>
</dbReference>
<name>A0ABQ3UY06_9CHLR</name>
<keyword evidence="4" id="KW-1185">Reference proteome</keyword>
<dbReference type="Pfam" id="PF10400">
    <property type="entry name" value="Vir_act_alpha_C"/>
    <property type="match status" value="1"/>
</dbReference>
<dbReference type="PANTHER" id="PTHR43252:SF2">
    <property type="entry name" value="TRANSCRIPTION REGULATOR, PADR-LIKE FAMILY"/>
    <property type="match status" value="1"/>
</dbReference>
<dbReference type="Proteomes" id="UP000654345">
    <property type="component" value="Unassembled WGS sequence"/>
</dbReference>
<dbReference type="PANTHER" id="PTHR43252">
    <property type="entry name" value="TRANSCRIPTIONAL REGULATOR YQJI"/>
    <property type="match status" value="1"/>
</dbReference>
<reference evidence="3 4" key="1">
    <citation type="journal article" date="2021" name="Int. J. Syst. Evol. Microbiol.">
        <title>Reticulibacter mediterranei gen. nov., sp. nov., within the new family Reticulibacteraceae fam. nov., and Ktedonospora formicarum gen. nov., sp. nov., Ktedonobacter robiniae sp. nov., Dictyobacter formicarum sp. nov. and Dictyobacter arantiisoli sp. nov., belonging to the class Ktedonobacteria.</title>
        <authorList>
            <person name="Yabe S."/>
            <person name="Zheng Y."/>
            <person name="Wang C.M."/>
            <person name="Sakai Y."/>
            <person name="Abe K."/>
            <person name="Yokota A."/>
            <person name="Donadio S."/>
            <person name="Cavaletti L."/>
            <person name="Monciardini P."/>
        </authorList>
    </citation>
    <scope>NUCLEOTIDE SEQUENCE [LARGE SCALE GENOMIC DNA]</scope>
    <source>
        <strain evidence="3 4">SOSP1-30</strain>
    </source>
</reference>
<dbReference type="Gene3D" id="1.10.10.10">
    <property type="entry name" value="Winged helix-like DNA-binding domain superfamily/Winged helix DNA-binding domain"/>
    <property type="match status" value="1"/>
</dbReference>
<dbReference type="Pfam" id="PF03551">
    <property type="entry name" value="PadR"/>
    <property type="match status" value="1"/>
</dbReference>
<sequence>MSLPHLILGILKYGPQSGYDLNKAFQASVEHFWNTEQSQIYRSLAKLHEVGWVEIERVAQEKRPDKKIYHITEKGLEVLRDWLAMPQGLASSHEAWLGQVFFGIELSKGQLKQVLEQRIADLQQQLAHFEQTIPTSAALYAETYHAASDLPYWLLTLDYGLQKLHFDLRWAQTALASLDHLPEKREEQKE</sequence>
<accession>A0ABQ3UY06</accession>
<dbReference type="InterPro" id="IPR036390">
    <property type="entry name" value="WH_DNA-bd_sf"/>
</dbReference>
<dbReference type="RefSeq" id="WP_201373670.1">
    <property type="nucleotide sequence ID" value="NZ_BNJG01000002.1"/>
</dbReference>
<evidence type="ECO:0000259" key="1">
    <source>
        <dbReference type="Pfam" id="PF03551"/>
    </source>
</evidence>
<proteinExistence type="predicted"/>
<organism evidence="3 4">
    <name type="scientific">Ktedonobacter robiniae</name>
    <dbReference type="NCBI Taxonomy" id="2778365"/>
    <lineage>
        <taxon>Bacteria</taxon>
        <taxon>Bacillati</taxon>
        <taxon>Chloroflexota</taxon>
        <taxon>Ktedonobacteria</taxon>
        <taxon>Ktedonobacterales</taxon>
        <taxon>Ktedonobacteraceae</taxon>
        <taxon>Ktedonobacter</taxon>
    </lineage>
</organism>
<protein>
    <submittedName>
        <fullName evidence="3">Transcriptional regulator</fullName>
    </submittedName>
</protein>
<feature type="domain" description="Transcription regulator PadR N-terminal" evidence="1">
    <location>
        <begin position="7"/>
        <end position="80"/>
    </location>
</feature>
<evidence type="ECO:0000313" key="4">
    <source>
        <dbReference type="Proteomes" id="UP000654345"/>
    </source>
</evidence>
<dbReference type="InterPro" id="IPR018309">
    <property type="entry name" value="Tscrpt_reg_PadR_C"/>
</dbReference>
<dbReference type="Gene3D" id="6.10.140.190">
    <property type="match status" value="1"/>
</dbReference>
<gene>
    <name evidence="3" type="ORF">KSB_57270</name>
</gene>
<dbReference type="InterPro" id="IPR036388">
    <property type="entry name" value="WH-like_DNA-bd_sf"/>
</dbReference>
<evidence type="ECO:0000259" key="2">
    <source>
        <dbReference type="Pfam" id="PF10400"/>
    </source>
</evidence>
<feature type="domain" description="Transcription regulator PadR C-terminal" evidence="2">
    <location>
        <begin position="96"/>
        <end position="178"/>
    </location>
</feature>
<dbReference type="InterPro" id="IPR005149">
    <property type="entry name" value="Tscrpt_reg_PadR_N"/>
</dbReference>
<comment type="caution">
    <text evidence="3">The sequence shown here is derived from an EMBL/GenBank/DDBJ whole genome shotgun (WGS) entry which is preliminary data.</text>
</comment>
<evidence type="ECO:0000313" key="3">
    <source>
        <dbReference type="EMBL" id="GHO57252.1"/>
    </source>
</evidence>
<dbReference type="EMBL" id="BNJG01000002">
    <property type="protein sequence ID" value="GHO57252.1"/>
    <property type="molecule type" value="Genomic_DNA"/>
</dbReference>